<dbReference type="Gene3D" id="3.40.190.170">
    <property type="entry name" value="Bacterial extracellular solute-binding protein, family 7"/>
    <property type="match status" value="1"/>
</dbReference>
<evidence type="ECO:0008006" key="5">
    <source>
        <dbReference type="Google" id="ProtNLM"/>
    </source>
</evidence>
<dbReference type="EMBL" id="CAOF01000179">
    <property type="protein sequence ID" value="CCO49583.1"/>
    <property type="molecule type" value="Genomic_DNA"/>
</dbReference>
<organism evidence="3 4">
    <name type="scientific">Vibrio nigripulchritudo SOn1</name>
    <dbReference type="NCBI Taxonomy" id="1238450"/>
    <lineage>
        <taxon>Bacteria</taxon>
        <taxon>Pseudomonadati</taxon>
        <taxon>Pseudomonadota</taxon>
        <taxon>Gammaproteobacteria</taxon>
        <taxon>Vibrionales</taxon>
        <taxon>Vibrionaceae</taxon>
        <taxon>Vibrio</taxon>
    </lineage>
</organism>
<accession>A0AAV2VY21</accession>
<name>A0AAV2VY21_9VIBR</name>
<dbReference type="RefSeq" id="WP_022613652.1">
    <property type="nucleotide sequence ID" value="NZ_LK391965.1"/>
</dbReference>
<gene>
    <name evidence="3" type="ORF">VIBNISOn1_830144</name>
</gene>
<dbReference type="Pfam" id="PF03480">
    <property type="entry name" value="DctP"/>
    <property type="match status" value="1"/>
</dbReference>
<reference evidence="3 4" key="1">
    <citation type="journal article" date="2013" name="ISME J.">
        <title>Comparative genomics of pathogenic lineages of Vibrio nigripulchritudo identifies virulence-associated traits.</title>
        <authorList>
            <person name="Goudenege D."/>
            <person name="Labreuche Y."/>
            <person name="Krin E."/>
            <person name="Ansquer D."/>
            <person name="Mangenot S."/>
            <person name="Calteau A."/>
            <person name="Medigue C."/>
            <person name="Mazel D."/>
            <person name="Polz M.F."/>
            <person name="Le Roux F."/>
        </authorList>
    </citation>
    <scope>NUCLEOTIDE SEQUENCE [LARGE SCALE GENOMIC DNA]</scope>
    <source>
        <strain evidence="3 4">SOn1</strain>
    </source>
</reference>
<evidence type="ECO:0000313" key="3">
    <source>
        <dbReference type="EMBL" id="CCO49583.1"/>
    </source>
</evidence>
<dbReference type="AlphaFoldDB" id="A0AAV2VY21"/>
<feature type="signal peptide" evidence="2">
    <location>
        <begin position="1"/>
        <end position="21"/>
    </location>
</feature>
<dbReference type="Proteomes" id="UP000018211">
    <property type="component" value="Unassembled WGS sequence"/>
</dbReference>
<evidence type="ECO:0000256" key="2">
    <source>
        <dbReference type="SAM" id="SignalP"/>
    </source>
</evidence>
<dbReference type="NCBIfam" id="NF037995">
    <property type="entry name" value="TRAP_S1"/>
    <property type="match status" value="1"/>
</dbReference>
<dbReference type="PANTHER" id="PTHR33376:SF5">
    <property type="entry name" value="EXTRACYTOPLASMIC SOLUTE RECEPTOR PROTEIN"/>
    <property type="match status" value="1"/>
</dbReference>
<dbReference type="PANTHER" id="PTHR33376">
    <property type="match status" value="1"/>
</dbReference>
<dbReference type="GO" id="GO:0055085">
    <property type="term" value="P:transmembrane transport"/>
    <property type="evidence" value="ECO:0007669"/>
    <property type="project" value="InterPro"/>
</dbReference>
<comment type="caution">
    <text evidence="3">The sequence shown here is derived from an EMBL/GenBank/DDBJ whole genome shotgun (WGS) entry which is preliminary data.</text>
</comment>
<dbReference type="InterPro" id="IPR038404">
    <property type="entry name" value="TRAP_DctP_sf"/>
</dbReference>
<keyword evidence="1 2" id="KW-0732">Signal</keyword>
<proteinExistence type="predicted"/>
<sequence>MKAIKIALLCLPFLWAEVVAAKEYQFNLVTMTPKKSDFSVGFKKFVDDMNEEFKGELKINWRGGPEITPPFKLADSVRNGALDMVISSPSYYSGLLPAASSSNLSHKTYKELTENGYYQRMEELHAEKGLVLLGEIPASAMRFHIFLRDKVTNIDDLKGKRLRVFPSVLPMVEALGGSPLVLPIGEIYTSMERGTVDGFIRGKNGWASQFEGVVKYAVSPGVYRVGFNVLVNQRAWNRLPDDLRQRAKDYLNNTISPEIDASWDNYLKQGDQELKDAGIQVVEFSQSEQEKYKLLAMDAAWKKMAQDAPDVAEELKRLLVE</sequence>
<evidence type="ECO:0000256" key="1">
    <source>
        <dbReference type="ARBA" id="ARBA00022729"/>
    </source>
</evidence>
<protein>
    <recommendedName>
        <fullName evidence="5">TRAP-type C4-dicarboxylate transport system, periplasmic component</fullName>
    </recommendedName>
</protein>
<dbReference type="InterPro" id="IPR018389">
    <property type="entry name" value="DctP_fam"/>
</dbReference>
<evidence type="ECO:0000313" key="4">
    <source>
        <dbReference type="Proteomes" id="UP000018211"/>
    </source>
</evidence>
<feature type="chain" id="PRO_5043562139" description="TRAP-type C4-dicarboxylate transport system, periplasmic component" evidence="2">
    <location>
        <begin position="22"/>
        <end position="321"/>
    </location>
</feature>